<evidence type="ECO:0000313" key="2">
    <source>
        <dbReference type="Proteomes" id="UP000095081"/>
    </source>
</evidence>
<accession>A0ABX2YQ77</accession>
<proteinExistence type="predicted"/>
<name>A0ABX2YQ77_9PSED</name>
<protein>
    <submittedName>
        <fullName evidence="1">Uncharacterized protein</fullName>
    </submittedName>
</protein>
<comment type="caution">
    <text evidence="1">The sequence shown here is derived from an EMBL/GenBank/DDBJ whole genome shotgun (WGS) entry which is preliminary data.</text>
</comment>
<dbReference type="Proteomes" id="UP000095081">
    <property type="component" value="Unassembled WGS sequence"/>
</dbReference>
<sequence>MGLRRYELAACGVDQVSAALEVLERLGVGHVLGFRVQRTVQGHHIAGLGQAFQGFVIGQLELFFHGVRQAVTVPTCMPSTS</sequence>
<evidence type="ECO:0000313" key="1">
    <source>
        <dbReference type="EMBL" id="OCW20850.1"/>
    </source>
</evidence>
<gene>
    <name evidence="1" type="ORF">BBG20_24730</name>
</gene>
<dbReference type="EMBL" id="MAUE01000041">
    <property type="protein sequence ID" value="OCW20850.1"/>
    <property type="molecule type" value="Genomic_DNA"/>
</dbReference>
<organism evidence="1 2">
    <name type="scientific">Pseudomonas aylmerensis</name>
    <dbReference type="NCBI Taxonomy" id="1869229"/>
    <lineage>
        <taxon>Bacteria</taxon>
        <taxon>Pseudomonadati</taxon>
        <taxon>Pseudomonadota</taxon>
        <taxon>Gammaproteobacteria</taxon>
        <taxon>Pseudomonadales</taxon>
        <taxon>Pseudomonadaceae</taxon>
        <taxon>Pseudomonas</taxon>
    </lineage>
</organism>
<reference evidence="1 2" key="1">
    <citation type="submission" date="2016-06" db="EMBL/GenBank/DDBJ databases">
        <title>Draft genome sequence of Pseudomonas sp. S1E40, a novel strain antagonistic activity to fungal plant pathogen.</title>
        <authorList>
            <person name="Tambong J.T."/>
            <person name="Tchagang C."/>
            <person name="Xu R."/>
        </authorList>
    </citation>
    <scope>NUCLEOTIDE SEQUENCE [LARGE SCALE GENOMIC DNA]</scope>
    <source>
        <strain evidence="1 2">S1E40</strain>
    </source>
</reference>
<keyword evidence="2" id="KW-1185">Reference proteome</keyword>